<dbReference type="EMBL" id="CM037629">
    <property type="protein sequence ID" value="KAH7990125.1"/>
    <property type="molecule type" value="Genomic_DNA"/>
</dbReference>
<evidence type="ECO:0000313" key="1">
    <source>
        <dbReference type="EMBL" id="KAH7990125.1"/>
    </source>
</evidence>
<reference evidence="1" key="1">
    <citation type="submission" date="2021-08" db="EMBL/GenBank/DDBJ databases">
        <title>The first chromosome-level gecko genome reveals the dynamic sex chromosomes of Neotropical dwarf geckos (Sphaerodactylidae: Sphaerodactylus).</title>
        <authorList>
            <person name="Pinto B.J."/>
            <person name="Keating S.E."/>
            <person name="Gamble T."/>
        </authorList>
    </citation>
    <scope>NUCLEOTIDE SEQUENCE</scope>
    <source>
        <strain evidence="1">TG3544</strain>
    </source>
</reference>
<accession>A0ACB8ECJ0</accession>
<proteinExistence type="predicted"/>
<comment type="caution">
    <text evidence="1">The sequence shown here is derived from an EMBL/GenBank/DDBJ whole genome shotgun (WGS) entry which is preliminary data.</text>
</comment>
<gene>
    <name evidence="1" type="primary">BRIP1_1</name>
    <name evidence="1" type="ORF">K3G42_003119</name>
</gene>
<evidence type="ECO:0000313" key="2">
    <source>
        <dbReference type="Proteomes" id="UP000827872"/>
    </source>
</evidence>
<name>A0ACB8ECJ0_9SAUR</name>
<sequence length="277" mass="31318">MEINLRGQVVILDEAHNIEDCARESASYSVTETQLKSAREELDAMVNGHIRKGDHEPLRAVCCSLTNWLRESSGQLVERGYENSSKVWSGQQMVTFLDNMGINNASFPILQKHLAVVLEKEEKTTWFNGKEKAFSVPVISPSAQITLKGLFMVLFYLFKENHRYADDYRVALQQTYVWRNENTADPKDAVDIFARAKRKARHKTAERTLSFWCLNPAVAFSDVRDNVRSIVLTSGTLSPMDSFSSELGVKFSIQLEANHVIRDSQCAIAQGLFCNFG</sequence>
<keyword evidence="2" id="KW-1185">Reference proteome</keyword>
<dbReference type="Proteomes" id="UP000827872">
    <property type="component" value="Linkage Group LG16"/>
</dbReference>
<protein>
    <submittedName>
        <fullName evidence="1">Fanconi anemia group J protein</fullName>
    </submittedName>
</protein>
<organism evidence="1 2">
    <name type="scientific">Sphaerodactylus townsendi</name>
    <dbReference type="NCBI Taxonomy" id="933632"/>
    <lineage>
        <taxon>Eukaryota</taxon>
        <taxon>Metazoa</taxon>
        <taxon>Chordata</taxon>
        <taxon>Craniata</taxon>
        <taxon>Vertebrata</taxon>
        <taxon>Euteleostomi</taxon>
        <taxon>Lepidosauria</taxon>
        <taxon>Squamata</taxon>
        <taxon>Bifurcata</taxon>
        <taxon>Gekkota</taxon>
        <taxon>Sphaerodactylidae</taxon>
        <taxon>Sphaerodactylus</taxon>
    </lineage>
</organism>